<dbReference type="Gene3D" id="3.40.630.120">
    <property type="match status" value="1"/>
</dbReference>
<dbReference type="EMBL" id="JBITLE010000003">
    <property type="protein sequence ID" value="MFI7262869.1"/>
    <property type="molecule type" value="Genomic_DNA"/>
</dbReference>
<dbReference type="RefSeq" id="WP_396768816.1">
    <property type="nucleotide sequence ID" value="NZ_JBITLA010000003.1"/>
</dbReference>
<feature type="domain" description="N-acyltransferase N-terminal" evidence="1">
    <location>
        <begin position="37"/>
        <end position="170"/>
    </location>
</feature>
<proteinExistence type="predicted"/>
<accession>A0ABW7ZJ48</accession>
<keyword evidence="4" id="KW-1185">Reference proteome</keyword>
<sequence>MDLDDTAARLGVPVEEVDRVHRLAADHPSAPLPARADAPALLDRLGVPPEDAAEILAGWPGPGSPLWTPELHWLLDRSTALVRADLGGHEWLPPGPALPRDRGPAWRHLYVYAYLALVEVARGYHRDHGVPDAVSWATLADLGRNLAVDRRMRGEGWPVMQSWLTLHTRGGLYELGRLQHQRGDTIGLHVPDAGPLTPEAVTASLDAARAFFPRHFPDERHAEFSCGSWLLDPQLREYLPEDSNIVRFQRRFELEPYEEQEGLDGDVEVLRFVFRTLSTPLDELPRRTALQRAVVDHLRAGRHWQWRRGRFPV</sequence>
<protein>
    <submittedName>
        <fullName evidence="3">Acyltransferase domain-containing protein</fullName>
    </submittedName>
</protein>
<dbReference type="GO" id="GO:0016746">
    <property type="term" value="F:acyltransferase activity"/>
    <property type="evidence" value="ECO:0007669"/>
    <property type="project" value="UniProtKB-KW"/>
</dbReference>
<gene>
    <name evidence="3" type="ORF">ACIBP4_11275</name>
</gene>
<feature type="domain" description="GNAT-like C-terminal" evidence="2">
    <location>
        <begin position="180"/>
        <end position="311"/>
    </location>
</feature>
<evidence type="ECO:0000313" key="4">
    <source>
        <dbReference type="Proteomes" id="UP001612812"/>
    </source>
</evidence>
<dbReference type="Pfam" id="PF18164">
    <property type="entry name" value="GNAT_C"/>
    <property type="match status" value="1"/>
</dbReference>
<dbReference type="Proteomes" id="UP001612812">
    <property type="component" value="Unassembled WGS sequence"/>
</dbReference>
<evidence type="ECO:0000313" key="3">
    <source>
        <dbReference type="EMBL" id="MFI7262869.1"/>
    </source>
</evidence>
<name>A0ABW7ZJ48_9ACTN</name>
<evidence type="ECO:0000259" key="2">
    <source>
        <dbReference type="Pfam" id="PF18164"/>
    </source>
</evidence>
<organism evidence="3 4">
    <name type="scientific">Micromonospora maritima</name>
    <dbReference type="NCBI Taxonomy" id="986711"/>
    <lineage>
        <taxon>Bacteria</taxon>
        <taxon>Bacillati</taxon>
        <taxon>Actinomycetota</taxon>
        <taxon>Actinomycetes</taxon>
        <taxon>Micromonosporales</taxon>
        <taxon>Micromonosporaceae</taxon>
        <taxon>Micromonospora</taxon>
    </lineage>
</organism>
<dbReference type="InterPro" id="IPR041273">
    <property type="entry name" value="NAT_N"/>
</dbReference>
<keyword evidence="3" id="KW-0808">Transferase</keyword>
<keyword evidence="3" id="KW-0012">Acyltransferase</keyword>
<comment type="caution">
    <text evidence="3">The sequence shown here is derived from an EMBL/GenBank/DDBJ whole genome shotgun (WGS) entry which is preliminary data.</text>
</comment>
<dbReference type="Pfam" id="PF18082">
    <property type="entry name" value="NAT_N"/>
    <property type="match status" value="1"/>
</dbReference>
<dbReference type="InterPro" id="IPR041644">
    <property type="entry name" value="GNAT_C"/>
</dbReference>
<evidence type="ECO:0000259" key="1">
    <source>
        <dbReference type="Pfam" id="PF18082"/>
    </source>
</evidence>
<reference evidence="3 4" key="1">
    <citation type="submission" date="2024-10" db="EMBL/GenBank/DDBJ databases">
        <title>The Natural Products Discovery Center: Release of the First 8490 Sequenced Strains for Exploring Actinobacteria Biosynthetic Diversity.</title>
        <authorList>
            <person name="Kalkreuter E."/>
            <person name="Kautsar S.A."/>
            <person name="Yang D."/>
            <person name="Bader C.D."/>
            <person name="Teijaro C.N."/>
            <person name="Fluegel L."/>
            <person name="Davis C.M."/>
            <person name="Simpson J.R."/>
            <person name="Lauterbach L."/>
            <person name="Steele A.D."/>
            <person name="Gui C."/>
            <person name="Meng S."/>
            <person name="Li G."/>
            <person name="Viehrig K."/>
            <person name="Ye F."/>
            <person name="Su P."/>
            <person name="Kiefer A.F."/>
            <person name="Nichols A."/>
            <person name="Cepeda A.J."/>
            <person name="Yan W."/>
            <person name="Fan B."/>
            <person name="Jiang Y."/>
            <person name="Adhikari A."/>
            <person name="Zheng C.-J."/>
            <person name="Schuster L."/>
            <person name="Cowan T.M."/>
            <person name="Smanski M.J."/>
            <person name="Chevrette M.G."/>
            <person name="De Carvalho L.P.S."/>
            <person name="Shen B."/>
        </authorList>
    </citation>
    <scope>NUCLEOTIDE SEQUENCE [LARGE SCALE GENOMIC DNA]</scope>
    <source>
        <strain evidence="3 4">NPDC049845</strain>
    </source>
</reference>